<reference evidence="1 2" key="1">
    <citation type="submission" date="2016-10" db="EMBL/GenBank/DDBJ databases">
        <authorList>
            <person name="de Groot N.N."/>
        </authorList>
    </citation>
    <scope>NUCLEOTIDE SEQUENCE [LARGE SCALE GENOMIC DNA]</scope>
    <source>
        <strain evidence="1 2">VTM2R47</strain>
    </source>
</reference>
<feature type="non-terminal residue" evidence="1">
    <location>
        <position position="1"/>
    </location>
</feature>
<gene>
    <name evidence="1" type="ORF">SAMN04487840_1278</name>
</gene>
<name>A0A1H9VP13_9STRE</name>
<protein>
    <submittedName>
        <fullName evidence="1">Uncharacterized protein</fullName>
    </submittedName>
</protein>
<proteinExistence type="predicted"/>
<dbReference type="AlphaFoldDB" id="A0A1H9VP13"/>
<accession>A0A1H9VP13</accession>
<dbReference type="CDD" id="cd19958">
    <property type="entry name" value="pyocin_knob"/>
    <property type="match status" value="1"/>
</dbReference>
<organism evidence="1 2">
    <name type="scientific">Streptococcus gallolyticus</name>
    <dbReference type="NCBI Taxonomy" id="315405"/>
    <lineage>
        <taxon>Bacteria</taxon>
        <taxon>Bacillati</taxon>
        <taxon>Bacillota</taxon>
        <taxon>Bacilli</taxon>
        <taxon>Lactobacillales</taxon>
        <taxon>Streptococcaceae</taxon>
        <taxon>Streptococcus</taxon>
    </lineage>
</organism>
<dbReference type="RefSeq" id="WP_074628311.1">
    <property type="nucleotide sequence ID" value="NZ_FOGM01000027.1"/>
</dbReference>
<sequence>PLTIQVNGGSAIENVTVNINANSKITLWQKEYTIGHNADGTKTTNVYLKLDLNTGGYGSAAYGWNPTLTTIPRASDVSASTGTIGSAMTINISRKSSSFTHTVKYSFGSKSGTIATGVGTSVSWTPPNDLASVIPNATSGLGGITVETYNGSTKVGSKSAQLTLNVPSSMKPTFTGITLSDNNTTVQNLIPDGNTFVEILSLIKVTFNGASGIQGSTIKGYKAELVNNNQTVTSNGGAFGIIRKTGEITVRASVQDSRGIWSNTKDTKITLLEYFSPLNSFKVERSSSARTTLTVTRTAKIAPLTVGGKQLNKMTISFKTRPVGTTTWTTNNGAASGTFTTVGELLNSSANLAGTFAGTQSWEVYGEVEDLFDKTPFSAIISTDSVLISKTKNGLGVGKIRERGMLDVGGDIYANNQQIQQYPLTTKNGGKLTGTNLTDINSLWDVGYYYVNSSATGLPIARWGQLFVVCPDGNGTTRQPMQIFIADDGSGIYTRVHNRASTVGDWKSWTKYPAVNSVVEFTAVNQTKVYTATIPGPYGFALSCVRSGNIVTGTIDRTYPSNLAWDGTASETIPSGWRPVTPMILEITAESSGVRFNDSYARLKYSPSGAITGRIKLTASPLWFGGSITWITSDPFPS</sequence>
<dbReference type="Proteomes" id="UP000182712">
    <property type="component" value="Unassembled WGS sequence"/>
</dbReference>
<evidence type="ECO:0000313" key="2">
    <source>
        <dbReference type="Proteomes" id="UP000182712"/>
    </source>
</evidence>
<dbReference type="EMBL" id="FOGM01000027">
    <property type="protein sequence ID" value="SES23299.1"/>
    <property type="molecule type" value="Genomic_DNA"/>
</dbReference>
<dbReference type="InterPro" id="IPR008577">
    <property type="entry name" value="DUF859"/>
</dbReference>
<dbReference type="Pfam" id="PF05895">
    <property type="entry name" value="DUF859"/>
    <property type="match status" value="1"/>
</dbReference>
<evidence type="ECO:0000313" key="1">
    <source>
        <dbReference type="EMBL" id="SES23299.1"/>
    </source>
</evidence>